<proteinExistence type="predicted"/>
<evidence type="ECO:0000313" key="2">
    <source>
        <dbReference type="Proteomes" id="UP001367508"/>
    </source>
</evidence>
<accession>A0AAN9LP90</accession>
<dbReference type="EMBL" id="JAYMYQ010000004">
    <property type="protein sequence ID" value="KAK7339657.1"/>
    <property type="molecule type" value="Genomic_DNA"/>
</dbReference>
<organism evidence="1 2">
    <name type="scientific">Canavalia gladiata</name>
    <name type="common">Sword bean</name>
    <name type="synonym">Dolichos gladiatus</name>
    <dbReference type="NCBI Taxonomy" id="3824"/>
    <lineage>
        <taxon>Eukaryota</taxon>
        <taxon>Viridiplantae</taxon>
        <taxon>Streptophyta</taxon>
        <taxon>Embryophyta</taxon>
        <taxon>Tracheophyta</taxon>
        <taxon>Spermatophyta</taxon>
        <taxon>Magnoliopsida</taxon>
        <taxon>eudicotyledons</taxon>
        <taxon>Gunneridae</taxon>
        <taxon>Pentapetalae</taxon>
        <taxon>rosids</taxon>
        <taxon>fabids</taxon>
        <taxon>Fabales</taxon>
        <taxon>Fabaceae</taxon>
        <taxon>Papilionoideae</taxon>
        <taxon>50 kb inversion clade</taxon>
        <taxon>NPAAA clade</taxon>
        <taxon>indigoferoid/millettioid clade</taxon>
        <taxon>Phaseoleae</taxon>
        <taxon>Canavalia</taxon>
    </lineage>
</organism>
<evidence type="ECO:0000313" key="1">
    <source>
        <dbReference type="EMBL" id="KAK7339657.1"/>
    </source>
</evidence>
<dbReference type="Proteomes" id="UP001367508">
    <property type="component" value="Unassembled WGS sequence"/>
</dbReference>
<gene>
    <name evidence="1" type="ORF">VNO77_20336</name>
</gene>
<reference evidence="1 2" key="1">
    <citation type="submission" date="2024-01" db="EMBL/GenBank/DDBJ databases">
        <title>The genomes of 5 underutilized Papilionoideae crops provide insights into root nodulation and disease resistanc.</title>
        <authorList>
            <person name="Jiang F."/>
        </authorList>
    </citation>
    <scope>NUCLEOTIDE SEQUENCE [LARGE SCALE GENOMIC DNA]</scope>
    <source>
        <strain evidence="1">LVBAO_FW01</strain>
        <tissue evidence="1">Leaves</tissue>
    </source>
</reference>
<comment type="caution">
    <text evidence="1">The sequence shown here is derived from an EMBL/GenBank/DDBJ whole genome shotgun (WGS) entry which is preliminary data.</text>
</comment>
<name>A0AAN9LP90_CANGL</name>
<dbReference type="AlphaFoldDB" id="A0AAN9LP90"/>
<sequence length="94" mass="10979">MQTLLPYVFLLRHGDVDVFDEAVASLIEDLKLLENVNFDKAFVEFPTKTDESDDQFHDRWKEPEIRSHVEITLEMFMQAKLSHPICPYPLAEAI</sequence>
<protein>
    <submittedName>
        <fullName evidence="1">Uncharacterized protein</fullName>
    </submittedName>
</protein>
<keyword evidence="2" id="KW-1185">Reference proteome</keyword>